<dbReference type="Proteomes" id="UP000269945">
    <property type="component" value="Unassembled WGS sequence"/>
</dbReference>
<gene>
    <name evidence="1" type="ORF">BN2614_LOCUS1</name>
</gene>
<keyword evidence="2" id="KW-1185">Reference proteome</keyword>
<feature type="non-terminal residue" evidence="1">
    <location>
        <position position="1"/>
    </location>
</feature>
<evidence type="ECO:0000313" key="2">
    <source>
        <dbReference type="Proteomes" id="UP000269945"/>
    </source>
</evidence>
<name>A0A9X9Q183_GULGU</name>
<dbReference type="AlphaFoldDB" id="A0A9X9Q183"/>
<protein>
    <submittedName>
        <fullName evidence="1">Uncharacterized protein</fullName>
    </submittedName>
</protein>
<accession>A0A9X9Q183</accession>
<dbReference type="EMBL" id="CYRY02017437">
    <property type="protein sequence ID" value="VCW91215.1"/>
    <property type="molecule type" value="Genomic_DNA"/>
</dbReference>
<organism evidence="1 2">
    <name type="scientific">Gulo gulo</name>
    <name type="common">Wolverine</name>
    <name type="synonym">Gluton</name>
    <dbReference type="NCBI Taxonomy" id="48420"/>
    <lineage>
        <taxon>Eukaryota</taxon>
        <taxon>Metazoa</taxon>
        <taxon>Chordata</taxon>
        <taxon>Craniata</taxon>
        <taxon>Vertebrata</taxon>
        <taxon>Euteleostomi</taxon>
        <taxon>Mammalia</taxon>
        <taxon>Eutheria</taxon>
        <taxon>Laurasiatheria</taxon>
        <taxon>Carnivora</taxon>
        <taxon>Caniformia</taxon>
        <taxon>Musteloidea</taxon>
        <taxon>Mustelidae</taxon>
        <taxon>Guloninae</taxon>
        <taxon>Gulo</taxon>
    </lineage>
</organism>
<sequence length="160" mass="17787">SCYLGDPPYPGYRNSFQHQHHFPPVFQHLPLLGWPGQPCVPEAQRDRPPHSCVLHPQHPPSCLGHDLMLEKLLTALSGEKDFTLCSGDQQGGVMLLLLQMNSCETGVSLLLPGLFMPAQVHQGQRRPILATWWMPFLPPRGYTCVSLGWRLALCTGNGLT</sequence>
<evidence type="ECO:0000313" key="1">
    <source>
        <dbReference type="EMBL" id="VCW91215.1"/>
    </source>
</evidence>
<comment type="caution">
    <text evidence="1">The sequence shown here is derived from an EMBL/GenBank/DDBJ whole genome shotgun (WGS) entry which is preliminary data.</text>
</comment>
<reference evidence="1 2" key="1">
    <citation type="submission" date="2018-10" db="EMBL/GenBank/DDBJ databases">
        <authorList>
            <person name="Ekblom R."/>
            <person name="Jareborg N."/>
        </authorList>
    </citation>
    <scope>NUCLEOTIDE SEQUENCE [LARGE SCALE GENOMIC DNA]</scope>
    <source>
        <tissue evidence="1">Muscle</tissue>
    </source>
</reference>
<proteinExistence type="predicted"/>